<dbReference type="InterPro" id="IPR041657">
    <property type="entry name" value="HTH_17"/>
</dbReference>
<dbReference type="EMBL" id="FOLB01000003">
    <property type="protein sequence ID" value="SFB98975.1"/>
    <property type="molecule type" value="Genomic_DNA"/>
</dbReference>
<dbReference type="InterPro" id="IPR009061">
    <property type="entry name" value="DNA-bd_dom_put_sf"/>
</dbReference>
<evidence type="ECO:0000313" key="2">
    <source>
        <dbReference type="EMBL" id="SFB98975.1"/>
    </source>
</evidence>
<organism evidence="2 3">
    <name type="scientific">Nocardioides terrae</name>
    <dbReference type="NCBI Taxonomy" id="574651"/>
    <lineage>
        <taxon>Bacteria</taxon>
        <taxon>Bacillati</taxon>
        <taxon>Actinomycetota</taxon>
        <taxon>Actinomycetes</taxon>
        <taxon>Propionibacteriales</taxon>
        <taxon>Nocardioidaceae</taxon>
        <taxon>Nocardioides</taxon>
    </lineage>
</organism>
<sequence length="70" mass="7684">MRKAPADTATNPYLSLTDAAEIVGQSVKTLRRRISAGTLPAYRFGPRSIRVRFNDLEATGHRIPSARTGE</sequence>
<evidence type="ECO:0000313" key="3">
    <source>
        <dbReference type="Proteomes" id="UP000198832"/>
    </source>
</evidence>
<keyword evidence="3" id="KW-1185">Reference proteome</keyword>
<dbReference type="SUPFAM" id="SSF46955">
    <property type="entry name" value="Putative DNA-binding domain"/>
    <property type="match status" value="1"/>
</dbReference>
<feature type="domain" description="Helix-turn-helix" evidence="1">
    <location>
        <begin position="13"/>
        <end position="58"/>
    </location>
</feature>
<reference evidence="2 3" key="1">
    <citation type="submission" date="2016-10" db="EMBL/GenBank/DDBJ databases">
        <authorList>
            <person name="de Groot N.N."/>
        </authorList>
    </citation>
    <scope>NUCLEOTIDE SEQUENCE [LARGE SCALE GENOMIC DNA]</scope>
    <source>
        <strain evidence="2 3">CGMCC 1.7056</strain>
    </source>
</reference>
<accession>A0A1I1FHY6</accession>
<dbReference type="Proteomes" id="UP000198832">
    <property type="component" value="Unassembled WGS sequence"/>
</dbReference>
<dbReference type="GO" id="GO:0003677">
    <property type="term" value="F:DNA binding"/>
    <property type="evidence" value="ECO:0007669"/>
    <property type="project" value="InterPro"/>
</dbReference>
<dbReference type="NCBIfam" id="TIGR01764">
    <property type="entry name" value="excise"/>
    <property type="match status" value="1"/>
</dbReference>
<name>A0A1I1FHY6_9ACTN</name>
<dbReference type="AlphaFoldDB" id="A0A1I1FHY6"/>
<protein>
    <submittedName>
        <fullName evidence="2">DNA binding domain-containing protein, excisionase family</fullName>
    </submittedName>
</protein>
<dbReference type="Pfam" id="PF12728">
    <property type="entry name" value="HTH_17"/>
    <property type="match status" value="1"/>
</dbReference>
<evidence type="ECO:0000259" key="1">
    <source>
        <dbReference type="Pfam" id="PF12728"/>
    </source>
</evidence>
<dbReference type="RefSeq" id="WP_091120867.1">
    <property type="nucleotide sequence ID" value="NZ_FOLB01000003.1"/>
</dbReference>
<dbReference type="InterPro" id="IPR010093">
    <property type="entry name" value="SinI_DNA-bd"/>
</dbReference>
<dbReference type="OrthoDB" id="4870800at2"/>
<proteinExistence type="predicted"/>
<gene>
    <name evidence="2" type="ORF">SAMN04487968_1032</name>
</gene>